<evidence type="ECO:0000313" key="4">
    <source>
        <dbReference type="EMBL" id="EFA05287.1"/>
    </source>
</evidence>
<dbReference type="Proteomes" id="UP000007266">
    <property type="component" value="Linkage group 6"/>
</dbReference>
<protein>
    <recommendedName>
        <fullName evidence="6">Chaoptin-like Protein</fullName>
    </recommendedName>
</protein>
<feature type="signal peptide" evidence="3">
    <location>
        <begin position="1"/>
        <end position="20"/>
    </location>
</feature>
<dbReference type="PANTHER" id="PTHR15936">
    <property type="entry name" value="GUANINE NUCLEOTIDE-BINDING PROTEIN G I /G S /G O GAMMA-13 SUBUNIT"/>
    <property type="match status" value="1"/>
</dbReference>
<dbReference type="InParanoid" id="D2A4Z7"/>
<dbReference type="InterPro" id="IPR001611">
    <property type="entry name" value="Leu-rich_rpt"/>
</dbReference>
<dbReference type="InterPro" id="IPR032675">
    <property type="entry name" value="LRR_dom_sf"/>
</dbReference>
<dbReference type="SMART" id="SM00369">
    <property type="entry name" value="LRR_TYP"/>
    <property type="match status" value="14"/>
</dbReference>
<accession>D2A4Z7</accession>
<dbReference type="AlphaFoldDB" id="D2A4Z7"/>
<reference evidence="4 5" key="2">
    <citation type="journal article" date="2010" name="Nucleic Acids Res.">
        <title>BeetleBase in 2010: revisions to provide comprehensive genomic information for Tribolium castaneum.</title>
        <authorList>
            <person name="Kim H.S."/>
            <person name="Murphy T."/>
            <person name="Xia J."/>
            <person name="Caragea D."/>
            <person name="Park Y."/>
            <person name="Beeman R.W."/>
            <person name="Lorenzen M.D."/>
            <person name="Butcher S."/>
            <person name="Manak J.R."/>
            <person name="Brown S.J."/>
        </authorList>
    </citation>
    <scope>GENOME REANNOTATION</scope>
    <source>
        <strain evidence="4 5">Georgia GA2</strain>
    </source>
</reference>
<keyword evidence="1" id="KW-0433">Leucine-rich repeat</keyword>
<dbReference type="GO" id="GO:0005834">
    <property type="term" value="C:heterotrimeric G-protein complex"/>
    <property type="evidence" value="ECO:0007669"/>
    <property type="project" value="InterPro"/>
</dbReference>
<dbReference type="PROSITE" id="PS51450">
    <property type="entry name" value="LRR"/>
    <property type="match status" value="3"/>
</dbReference>
<reference evidence="4 5" key="1">
    <citation type="journal article" date="2008" name="Nature">
        <title>The genome of the model beetle and pest Tribolium castaneum.</title>
        <authorList>
            <consortium name="Tribolium Genome Sequencing Consortium"/>
            <person name="Richards S."/>
            <person name="Gibbs R.A."/>
            <person name="Weinstock G.M."/>
            <person name="Brown S.J."/>
            <person name="Denell R."/>
            <person name="Beeman R.W."/>
            <person name="Gibbs R."/>
            <person name="Beeman R.W."/>
            <person name="Brown S.J."/>
            <person name="Bucher G."/>
            <person name="Friedrich M."/>
            <person name="Grimmelikhuijzen C.J."/>
            <person name="Klingler M."/>
            <person name="Lorenzen M."/>
            <person name="Richards S."/>
            <person name="Roth S."/>
            <person name="Schroder R."/>
            <person name="Tautz D."/>
            <person name="Zdobnov E.M."/>
            <person name="Muzny D."/>
            <person name="Gibbs R.A."/>
            <person name="Weinstock G.M."/>
            <person name="Attaway T."/>
            <person name="Bell S."/>
            <person name="Buhay C.J."/>
            <person name="Chandrabose M.N."/>
            <person name="Chavez D."/>
            <person name="Clerk-Blankenburg K.P."/>
            <person name="Cree A."/>
            <person name="Dao M."/>
            <person name="Davis C."/>
            <person name="Chacko J."/>
            <person name="Dinh H."/>
            <person name="Dugan-Rocha S."/>
            <person name="Fowler G."/>
            <person name="Garner T.T."/>
            <person name="Garnes J."/>
            <person name="Gnirke A."/>
            <person name="Hawes A."/>
            <person name="Hernandez J."/>
            <person name="Hines S."/>
            <person name="Holder M."/>
            <person name="Hume J."/>
            <person name="Jhangiani S.N."/>
            <person name="Joshi V."/>
            <person name="Khan Z.M."/>
            <person name="Jackson L."/>
            <person name="Kovar C."/>
            <person name="Kowis A."/>
            <person name="Lee S."/>
            <person name="Lewis L.R."/>
            <person name="Margolis J."/>
            <person name="Morgan M."/>
            <person name="Nazareth L.V."/>
            <person name="Nguyen N."/>
            <person name="Okwuonu G."/>
            <person name="Parker D."/>
            <person name="Richards S."/>
            <person name="Ruiz S.J."/>
            <person name="Santibanez J."/>
            <person name="Savard J."/>
            <person name="Scherer S.E."/>
            <person name="Schneider B."/>
            <person name="Sodergren E."/>
            <person name="Tautz D."/>
            <person name="Vattahil S."/>
            <person name="Villasana D."/>
            <person name="White C.S."/>
            <person name="Wright R."/>
            <person name="Park Y."/>
            <person name="Beeman R.W."/>
            <person name="Lord J."/>
            <person name="Oppert B."/>
            <person name="Lorenzen M."/>
            <person name="Brown S."/>
            <person name="Wang L."/>
            <person name="Savard J."/>
            <person name="Tautz D."/>
            <person name="Richards S."/>
            <person name="Weinstock G."/>
            <person name="Gibbs R.A."/>
            <person name="Liu Y."/>
            <person name="Worley K."/>
            <person name="Weinstock G."/>
            <person name="Elsik C.G."/>
            <person name="Reese J.T."/>
            <person name="Elhaik E."/>
            <person name="Landan G."/>
            <person name="Graur D."/>
            <person name="Arensburger P."/>
            <person name="Atkinson P."/>
            <person name="Beeman R.W."/>
            <person name="Beidler J."/>
            <person name="Brown S.J."/>
            <person name="Demuth J.P."/>
            <person name="Drury D.W."/>
            <person name="Du Y.Z."/>
            <person name="Fujiwara H."/>
            <person name="Lorenzen M."/>
            <person name="Maselli V."/>
            <person name="Osanai M."/>
            <person name="Park Y."/>
            <person name="Robertson H.M."/>
            <person name="Tu Z."/>
            <person name="Wang J.J."/>
            <person name="Wang S."/>
            <person name="Richards S."/>
            <person name="Song H."/>
            <person name="Zhang L."/>
            <person name="Sodergren E."/>
            <person name="Werner D."/>
            <person name="Stanke M."/>
            <person name="Morgenstern B."/>
            <person name="Solovyev V."/>
            <person name="Kosarev P."/>
            <person name="Brown G."/>
            <person name="Chen H.C."/>
            <person name="Ermolaeva O."/>
            <person name="Hlavina W."/>
            <person name="Kapustin Y."/>
            <person name="Kiryutin B."/>
            <person name="Kitts P."/>
            <person name="Maglott D."/>
            <person name="Pruitt K."/>
            <person name="Sapojnikov V."/>
            <person name="Souvorov A."/>
            <person name="Mackey A.J."/>
            <person name="Waterhouse R.M."/>
            <person name="Wyder S."/>
            <person name="Zdobnov E.M."/>
            <person name="Zdobnov E.M."/>
            <person name="Wyder S."/>
            <person name="Kriventseva E.V."/>
            <person name="Kadowaki T."/>
            <person name="Bork P."/>
            <person name="Aranda M."/>
            <person name="Bao R."/>
            <person name="Beermann A."/>
            <person name="Berns N."/>
            <person name="Bolognesi R."/>
            <person name="Bonneton F."/>
            <person name="Bopp D."/>
            <person name="Brown S.J."/>
            <person name="Bucher G."/>
            <person name="Butts T."/>
            <person name="Chaumot A."/>
            <person name="Denell R.E."/>
            <person name="Ferrier D.E."/>
            <person name="Friedrich M."/>
            <person name="Gordon C.M."/>
            <person name="Jindra M."/>
            <person name="Klingler M."/>
            <person name="Lan Q."/>
            <person name="Lattorff H.M."/>
            <person name="Laudet V."/>
            <person name="von Levetsow C."/>
            <person name="Liu Z."/>
            <person name="Lutz R."/>
            <person name="Lynch J.A."/>
            <person name="da Fonseca R.N."/>
            <person name="Posnien N."/>
            <person name="Reuter R."/>
            <person name="Roth S."/>
            <person name="Savard J."/>
            <person name="Schinko J.B."/>
            <person name="Schmitt C."/>
            <person name="Schoppmeier M."/>
            <person name="Schroder R."/>
            <person name="Shippy T.D."/>
            <person name="Simonnet F."/>
            <person name="Marques-Souza H."/>
            <person name="Tautz D."/>
            <person name="Tomoyasu Y."/>
            <person name="Trauner J."/>
            <person name="Van der Zee M."/>
            <person name="Vervoort M."/>
            <person name="Wittkopp N."/>
            <person name="Wimmer E.A."/>
            <person name="Yang X."/>
            <person name="Jones A.K."/>
            <person name="Sattelle D.B."/>
            <person name="Ebert P.R."/>
            <person name="Nelson D."/>
            <person name="Scott J.G."/>
            <person name="Beeman R.W."/>
            <person name="Muthukrishnan S."/>
            <person name="Kramer K.J."/>
            <person name="Arakane Y."/>
            <person name="Beeman R.W."/>
            <person name="Zhu Q."/>
            <person name="Hogenkamp D."/>
            <person name="Dixit R."/>
            <person name="Oppert B."/>
            <person name="Jiang H."/>
            <person name="Zou Z."/>
            <person name="Marshall J."/>
            <person name="Elpidina E."/>
            <person name="Vinokurov K."/>
            <person name="Oppert C."/>
            <person name="Zou Z."/>
            <person name="Evans J."/>
            <person name="Lu Z."/>
            <person name="Zhao P."/>
            <person name="Sumathipala N."/>
            <person name="Altincicek B."/>
            <person name="Vilcinskas A."/>
            <person name="Williams M."/>
            <person name="Hultmark D."/>
            <person name="Hetru C."/>
            <person name="Jiang H."/>
            <person name="Grimmelikhuijzen C.J."/>
            <person name="Hauser F."/>
            <person name="Cazzamali G."/>
            <person name="Williamson M."/>
            <person name="Park Y."/>
            <person name="Li B."/>
            <person name="Tanaka Y."/>
            <person name="Predel R."/>
            <person name="Neupert S."/>
            <person name="Schachtner J."/>
            <person name="Verleyen P."/>
            <person name="Raible F."/>
            <person name="Bork P."/>
            <person name="Friedrich M."/>
            <person name="Walden K.K."/>
            <person name="Robertson H.M."/>
            <person name="Angeli S."/>
            <person name="Foret S."/>
            <person name="Bucher G."/>
            <person name="Schuetz S."/>
            <person name="Maleszka R."/>
            <person name="Wimmer E.A."/>
            <person name="Beeman R.W."/>
            <person name="Lorenzen M."/>
            <person name="Tomoyasu Y."/>
            <person name="Miller S.C."/>
            <person name="Grossmann D."/>
            <person name="Bucher G."/>
        </authorList>
    </citation>
    <scope>NUCLEOTIDE SEQUENCE [LARGE SCALE GENOMIC DNA]</scope>
    <source>
        <strain evidence="4 5">Georgia GA2</strain>
    </source>
</reference>
<dbReference type="Gene3D" id="3.80.10.10">
    <property type="entry name" value="Ribonuclease Inhibitor"/>
    <property type="match status" value="3"/>
</dbReference>
<feature type="chain" id="PRO_5003027480" description="Chaoptin-like Protein" evidence="3">
    <location>
        <begin position="21"/>
        <end position="967"/>
    </location>
</feature>
<evidence type="ECO:0000256" key="2">
    <source>
        <dbReference type="ARBA" id="ARBA00022737"/>
    </source>
</evidence>
<dbReference type="STRING" id="7070.D2A4Z7"/>
<evidence type="ECO:0008006" key="6">
    <source>
        <dbReference type="Google" id="ProtNLM"/>
    </source>
</evidence>
<keyword evidence="5" id="KW-1185">Reference proteome</keyword>
<gene>
    <name evidence="4" type="primary">GLEAN_15444</name>
    <name evidence="4" type="ORF">TcasGA2_TC015444</name>
</gene>
<dbReference type="SUPFAM" id="SSF52058">
    <property type="entry name" value="L domain-like"/>
    <property type="match status" value="3"/>
</dbReference>
<organism evidence="4 5">
    <name type="scientific">Tribolium castaneum</name>
    <name type="common">Red flour beetle</name>
    <dbReference type="NCBI Taxonomy" id="7070"/>
    <lineage>
        <taxon>Eukaryota</taxon>
        <taxon>Metazoa</taxon>
        <taxon>Ecdysozoa</taxon>
        <taxon>Arthropoda</taxon>
        <taxon>Hexapoda</taxon>
        <taxon>Insecta</taxon>
        <taxon>Pterygota</taxon>
        <taxon>Neoptera</taxon>
        <taxon>Endopterygota</taxon>
        <taxon>Coleoptera</taxon>
        <taxon>Polyphaga</taxon>
        <taxon>Cucujiformia</taxon>
        <taxon>Tenebrionidae</taxon>
        <taxon>Tenebrionidae incertae sedis</taxon>
        <taxon>Tribolium</taxon>
    </lineage>
</organism>
<dbReference type="GO" id="GO:0031681">
    <property type="term" value="F:G-protein beta-subunit binding"/>
    <property type="evidence" value="ECO:0007669"/>
    <property type="project" value="InterPro"/>
</dbReference>
<keyword evidence="3" id="KW-0732">Signal</keyword>
<dbReference type="PhylomeDB" id="D2A4Z7"/>
<dbReference type="HOGENOM" id="CLU_320099_0_0_1"/>
<proteinExistence type="predicted"/>
<dbReference type="SMART" id="SM00365">
    <property type="entry name" value="LRR_SD22"/>
    <property type="match status" value="5"/>
</dbReference>
<dbReference type="InterPro" id="IPR003591">
    <property type="entry name" value="Leu-rich_rpt_typical-subtyp"/>
</dbReference>
<name>D2A4Z7_TRICA</name>
<dbReference type="GO" id="GO:0050909">
    <property type="term" value="P:sensory perception of taste"/>
    <property type="evidence" value="ECO:0007669"/>
    <property type="project" value="InterPro"/>
</dbReference>
<dbReference type="PANTHER" id="PTHR15936:SF2">
    <property type="entry name" value="GUANINE NUCLEOTIDE-BINDING PROTEIN G(I)_G(S)_G(O) SUBUNIT GAMMA-13"/>
    <property type="match status" value="1"/>
</dbReference>
<evidence type="ECO:0000256" key="3">
    <source>
        <dbReference type="SAM" id="SignalP"/>
    </source>
</evidence>
<dbReference type="EMBL" id="KQ971345">
    <property type="protein sequence ID" value="EFA05287.1"/>
    <property type="molecule type" value="Genomic_DNA"/>
</dbReference>
<dbReference type="GO" id="GO:0007200">
    <property type="term" value="P:phospholipase C-activating G protein-coupled receptor signaling pathway"/>
    <property type="evidence" value="ECO:0007669"/>
    <property type="project" value="InterPro"/>
</dbReference>
<keyword evidence="2" id="KW-0677">Repeat</keyword>
<dbReference type="eggNOG" id="KOG0619">
    <property type="taxonomic scope" value="Eukaryota"/>
</dbReference>
<evidence type="ECO:0000313" key="5">
    <source>
        <dbReference type="Proteomes" id="UP000007266"/>
    </source>
</evidence>
<evidence type="ECO:0000256" key="1">
    <source>
        <dbReference type="ARBA" id="ARBA00022614"/>
    </source>
</evidence>
<dbReference type="InterPro" id="IPR039227">
    <property type="entry name" value="GNG13"/>
</dbReference>
<sequence>MSYKTIFLLLLVTNNSSVNTNENFENLTTQNSVQVLIVNKKIPFLCNSLFNFSGQTEHISIIKSNVQKIEKNIFRAHNVTNSVRITFNNISTIRSETFTNLVITLLELYENQIEVIENGAFSDLPNLQTIHLNNNKITRLNPLAFRNLPNLLTLNLSLNRIEKLQNGSLSFAQNQHFSVYLSNNKIACLELNFLERSAKDLNLFLTGNLLQSLPEGIFNNHVLDNVFLESNPLKNITSKICDKNCSIRCFRIDKELMSVFQNFDSIEIFQQKIHVLCNNLFEISGVVQTLSFLNCGIREIESDCFRNFFCEWNFNISIKINYWTSQFILLQLSEMSHQWLTLLLFIGKQFNLIQTCEDLTPIYYFADIKTEYQVDFGSFINNVIATPPNTFHIIIMDQNIPFLRNCLFRTFGEIEAISVIRSNVQEIENKIFVTKNVTTSIIIRSNKITVIKVETFVNLKIKSLDLFDNEIEVVEVGAFCDLPNLKFLYLDKNKITRLNPLSFKNVPKLQVLNLTLNEIEKLDFGSLSFVQMNNFTLDVQANKISSLDVDFLHGFEKNSLSLVLSGNYLKTLPDGIFNGHTFNYLVLDENPWTSLSKAMCGNTCTVRYFSVDDILVNSFDGDVFKWALKEKNMTIRLPKPMNLGLTSILTLFLCVFKPTFNCENSQPVQYAATVRQLEMDAFFVDYVIRTRRNGRTIYIENQNIPVLCQEIFKITHAIKSIYLSNNNIQRLEMDVFLNQNITEFITITLNNINTIQRGTFRQLKITALNLRRNNIEVIEGGAFLDLPNLSDLDLKHNKIKLFDSIVYKGFPKLMTLDLGDNQIGQELENQSLDFIETNRFRLNLSGNKITKIGRNFFKKLGQNYIDLSLSGNFLQTLPDGIFNNCTFSSLYLGKNPLRNVSERICGETCFVNYLILDEGSLENVEKFREWASNRSITLEMLETRQNHCNTKFGINDLLLIFFLIVIK</sequence>
<dbReference type="Pfam" id="PF13855">
    <property type="entry name" value="LRR_8"/>
    <property type="match status" value="3"/>
</dbReference>